<dbReference type="EMBL" id="KN833725">
    <property type="protein sequence ID" value="KIK23561.1"/>
    <property type="molecule type" value="Genomic_DNA"/>
</dbReference>
<feature type="compositionally biased region" description="Polar residues" evidence="1">
    <location>
        <begin position="29"/>
        <end position="39"/>
    </location>
</feature>
<dbReference type="OrthoDB" id="3361009at2759"/>
<reference evidence="3" key="2">
    <citation type="submission" date="2015-01" db="EMBL/GenBank/DDBJ databases">
        <title>Evolutionary Origins and Diversification of the Mycorrhizal Mutualists.</title>
        <authorList>
            <consortium name="DOE Joint Genome Institute"/>
            <consortium name="Mycorrhizal Genomics Consortium"/>
            <person name="Kohler A."/>
            <person name="Kuo A."/>
            <person name="Nagy L.G."/>
            <person name="Floudas D."/>
            <person name="Copeland A."/>
            <person name="Barry K.W."/>
            <person name="Cichocki N."/>
            <person name="Veneault-Fourrey C."/>
            <person name="LaButti K."/>
            <person name="Lindquist E.A."/>
            <person name="Lipzen A."/>
            <person name="Lundell T."/>
            <person name="Morin E."/>
            <person name="Murat C."/>
            <person name="Riley R."/>
            <person name="Ohm R."/>
            <person name="Sun H."/>
            <person name="Tunlid A."/>
            <person name="Henrissat B."/>
            <person name="Grigoriev I.V."/>
            <person name="Hibbett D.S."/>
            <person name="Martin F."/>
        </authorList>
    </citation>
    <scope>NUCLEOTIDE SEQUENCE [LARGE SCALE GENOMIC DNA]</scope>
    <source>
        <strain evidence="3">441</strain>
    </source>
</reference>
<dbReference type="AlphaFoldDB" id="A0A0C9Z3D0"/>
<evidence type="ECO:0000313" key="3">
    <source>
        <dbReference type="Proteomes" id="UP000054018"/>
    </source>
</evidence>
<feature type="compositionally biased region" description="Basic and acidic residues" evidence="1">
    <location>
        <begin position="52"/>
        <end position="65"/>
    </location>
</feature>
<dbReference type="Proteomes" id="UP000054018">
    <property type="component" value="Unassembled WGS sequence"/>
</dbReference>
<gene>
    <name evidence="2" type="ORF">PISMIDRAFT_679311</name>
</gene>
<protein>
    <submittedName>
        <fullName evidence="2">Uncharacterized protein</fullName>
    </submittedName>
</protein>
<name>A0A0C9Z3D0_9AGAM</name>
<evidence type="ECO:0000313" key="2">
    <source>
        <dbReference type="EMBL" id="KIK23561.1"/>
    </source>
</evidence>
<organism evidence="2 3">
    <name type="scientific">Pisolithus microcarpus 441</name>
    <dbReference type="NCBI Taxonomy" id="765257"/>
    <lineage>
        <taxon>Eukaryota</taxon>
        <taxon>Fungi</taxon>
        <taxon>Dikarya</taxon>
        <taxon>Basidiomycota</taxon>
        <taxon>Agaricomycotina</taxon>
        <taxon>Agaricomycetes</taxon>
        <taxon>Agaricomycetidae</taxon>
        <taxon>Boletales</taxon>
        <taxon>Sclerodermatineae</taxon>
        <taxon>Pisolithaceae</taxon>
        <taxon>Pisolithus</taxon>
    </lineage>
</organism>
<evidence type="ECO:0000256" key="1">
    <source>
        <dbReference type="SAM" id="MobiDB-lite"/>
    </source>
</evidence>
<proteinExistence type="predicted"/>
<dbReference type="HOGENOM" id="CLU_156017_0_0_1"/>
<feature type="region of interest" description="Disordered" evidence="1">
    <location>
        <begin position="1"/>
        <end position="78"/>
    </location>
</feature>
<reference evidence="2 3" key="1">
    <citation type="submission" date="2014-04" db="EMBL/GenBank/DDBJ databases">
        <authorList>
            <consortium name="DOE Joint Genome Institute"/>
            <person name="Kuo A."/>
            <person name="Kohler A."/>
            <person name="Costa M.D."/>
            <person name="Nagy L.G."/>
            <person name="Floudas D."/>
            <person name="Copeland A."/>
            <person name="Barry K.W."/>
            <person name="Cichocki N."/>
            <person name="Veneault-Fourrey C."/>
            <person name="LaButti K."/>
            <person name="Lindquist E.A."/>
            <person name="Lipzen A."/>
            <person name="Lundell T."/>
            <person name="Morin E."/>
            <person name="Murat C."/>
            <person name="Sun H."/>
            <person name="Tunlid A."/>
            <person name="Henrissat B."/>
            <person name="Grigoriev I.V."/>
            <person name="Hibbett D.S."/>
            <person name="Martin F."/>
            <person name="Nordberg H.P."/>
            <person name="Cantor M.N."/>
            <person name="Hua S.X."/>
        </authorList>
    </citation>
    <scope>NUCLEOTIDE SEQUENCE [LARGE SCALE GENOMIC DNA]</scope>
    <source>
        <strain evidence="2 3">441</strain>
    </source>
</reference>
<sequence>MSLQNIAPGPELTREKQVPQPPSDVAGPTTVTIAPQQAATAPGSGNEVPVDQIRKPEEVNRDDPNIRVVELPPQRNPPFKEKVYGYARVIRGSALADPNIKEQGKRVLRGEETIPRAGGSVSD</sequence>
<keyword evidence="3" id="KW-1185">Reference proteome</keyword>
<accession>A0A0C9Z3D0</accession>